<dbReference type="RefSeq" id="WP_073260876.1">
    <property type="nucleotide sequence ID" value="NZ_FRCS01000009.1"/>
</dbReference>
<accession>A0A1M7RBT2</accession>
<dbReference type="STRING" id="134849.SAMN05443668_109281"/>
<evidence type="ECO:0000313" key="1">
    <source>
        <dbReference type="EMBL" id="SHN43630.1"/>
    </source>
</evidence>
<dbReference type="EMBL" id="FRCS01000009">
    <property type="protein sequence ID" value="SHN43630.1"/>
    <property type="molecule type" value="Genomic_DNA"/>
</dbReference>
<dbReference type="Gene3D" id="3.40.50.300">
    <property type="entry name" value="P-loop containing nucleotide triphosphate hydrolases"/>
    <property type="match status" value="1"/>
</dbReference>
<evidence type="ECO:0000313" key="2">
    <source>
        <dbReference type="Proteomes" id="UP000184440"/>
    </source>
</evidence>
<name>A0A1M7RBT2_9ACTN</name>
<sequence length="166" mass="16709">MVHAVLITGPPGAGKSTLGRRVAAALGAALLDLDVLTGPLVGAADLDGGALRDARYDALVATAADCLAVGTSAVLVAPFTTERSDPDAYRVLVERFAGAVTTLVWLTAPADVLAARVAARGASRDAGKHPGFFGPELLRAPVVPHVPVDATATPANQLVTVLASLS</sequence>
<proteinExistence type="predicted"/>
<keyword evidence="2" id="KW-1185">Reference proteome</keyword>
<dbReference type="AlphaFoldDB" id="A0A1M7RBT2"/>
<dbReference type="SUPFAM" id="SSF52540">
    <property type="entry name" value="P-loop containing nucleoside triphosphate hydrolases"/>
    <property type="match status" value="1"/>
</dbReference>
<dbReference type="PRINTS" id="PR01100">
    <property type="entry name" value="SHIKIMTKNASE"/>
</dbReference>
<protein>
    <submittedName>
        <fullName evidence="1">AAA domain-containing protein</fullName>
    </submittedName>
</protein>
<dbReference type="Proteomes" id="UP000184440">
    <property type="component" value="Unassembled WGS sequence"/>
</dbReference>
<dbReference type="Pfam" id="PF13671">
    <property type="entry name" value="AAA_33"/>
    <property type="match status" value="1"/>
</dbReference>
<reference evidence="1 2" key="1">
    <citation type="submission" date="2016-11" db="EMBL/GenBank/DDBJ databases">
        <authorList>
            <person name="Jaros S."/>
            <person name="Januszkiewicz K."/>
            <person name="Wedrychowicz H."/>
        </authorList>
    </citation>
    <scope>NUCLEOTIDE SEQUENCE [LARGE SCALE GENOMIC DNA]</scope>
    <source>
        <strain evidence="1 2">DSM 46144</strain>
    </source>
</reference>
<organism evidence="1 2">
    <name type="scientific">Cryptosporangium aurantiacum</name>
    <dbReference type="NCBI Taxonomy" id="134849"/>
    <lineage>
        <taxon>Bacteria</taxon>
        <taxon>Bacillati</taxon>
        <taxon>Actinomycetota</taxon>
        <taxon>Actinomycetes</taxon>
        <taxon>Cryptosporangiales</taxon>
        <taxon>Cryptosporangiaceae</taxon>
        <taxon>Cryptosporangium</taxon>
    </lineage>
</organism>
<dbReference type="InterPro" id="IPR027417">
    <property type="entry name" value="P-loop_NTPase"/>
</dbReference>
<gene>
    <name evidence="1" type="ORF">SAMN05443668_109281</name>
</gene>